<feature type="compositionally biased region" description="Basic and acidic residues" evidence="1">
    <location>
        <begin position="13"/>
        <end position="37"/>
    </location>
</feature>
<name>A0AAQ1SR74_9PSED</name>
<evidence type="ECO:0000256" key="1">
    <source>
        <dbReference type="SAM" id="MobiDB-lite"/>
    </source>
</evidence>
<accession>A0AAQ1SR74</accession>
<keyword evidence="3" id="KW-1185">Reference proteome</keyword>
<evidence type="ECO:0000313" key="2">
    <source>
        <dbReference type="EMBL" id="SPO58307.1"/>
    </source>
</evidence>
<reference evidence="2 3" key="1">
    <citation type="submission" date="2018-02" db="EMBL/GenBank/DDBJ databases">
        <authorList>
            <person name="Dubost A."/>
        </authorList>
    </citation>
    <scope>NUCLEOTIDE SEQUENCE [LARGE SCALE GENOMIC DNA]</scope>
    <source>
        <strain evidence="3">JV551A3</strain>
    </source>
</reference>
<evidence type="ECO:0000313" key="3">
    <source>
        <dbReference type="Proteomes" id="UP000294335"/>
    </source>
</evidence>
<organism evidence="2 3">
    <name type="scientific">Pseudomonas inefficax</name>
    <dbReference type="NCBI Taxonomy" id="2078786"/>
    <lineage>
        <taxon>Bacteria</taxon>
        <taxon>Pseudomonadati</taxon>
        <taxon>Pseudomonadota</taxon>
        <taxon>Gammaproteobacteria</taxon>
        <taxon>Pseudomonadales</taxon>
        <taxon>Pseudomonadaceae</taxon>
        <taxon>Pseudomonas</taxon>
    </lineage>
</organism>
<feature type="region of interest" description="Disordered" evidence="1">
    <location>
        <begin position="1"/>
        <end position="43"/>
    </location>
</feature>
<protein>
    <submittedName>
        <fullName evidence="2">Uncharacterized protein</fullName>
    </submittedName>
</protein>
<gene>
    <name evidence="2" type="ORF">JV551A3_V1_10122</name>
</gene>
<sequence length="43" mass="4632">MVEQGAFAGAKEAGQHGDRETVEHGKTSSGERIRNDALHNVIK</sequence>
<proteinExistence type="predicted"/>
<dbReference type="EMBL" id="OPYN01000001">
    <property type="protein sequence ID" value="SPO58307.1"/>
    <property type="molecule type" value="Genomic_DNA"/>
</dbReference>
<dbReference type="Proteomes" id="UP000294335">
    <property type="component" value="Unassembled WGS sequence"/>
</dbReference>
<dbReference type="AlphaFoldDB" id="A0AAQ1SR74"/>
<comment type="caution">
    <text evidence="2">The sequence shown here is derived from an EMBL/GenBank/DDBJ whole genome shotgun (WGS) entry which is preliminary data.</text>
</comment>